<dbReference type="InterPro" id="IPR009056">
    <property type="entry name" value="Cyt_c-like_dom"/>
</dbReference>
<dbReference type="GO" id="GO:0009055">
    <property type="term" value="F:electron transfer activity"/>
    <property type="evidence" value="ECO:0007669"/>
    <property type="project" value="InterPro"/>
</dbReference>
<evidence type="ECO:0000313" key="5">
    <source>
        <dbReference type="EMBL" id="PWQ97145.1"/>
    </source>
</evidence>
<dbReference type="InterPro" id="IPR036280">
    <property type="entry name" value="Multihaem_cyt_sf"/>
</dbReference>
<keyword evidence="2 3" id="KW-0408">Iron</keyword>
<dbReference type="AlphaFoldDB" id="A0A317CER2"/>
<evidence type="ECO:0000313" key="6">
    <source>
        <dbReference type="Proteomes" id="UP000245539"/>
    </source>
</evidence>
<evidence type="ECO:0000256" key="2">
    <source>
        <dbReference type="ARBA" id="ARBA00023004"/>
    </source>
</evidence>
<gene>
    <name evidence="5" type="ORF">DKW60_11170</name>
</gene>
<keyword evidence="1 3" id="KW-0479">Metal-binding</keyword>
<protein>
    <recommendedName>
        <fullName evidence="4">Cytochrome c domain-containing protein</fullName>
    </recommendedName>
</protein>
<sequence length="172" mass="18821">MVPQSDEDKAKGVEVWGNIYKVLSHPRCVNCHVEDDRPRWSGKQYGKTQLHGMYVHATATRVGMPGQQMCSTCHAKTNSDVPHGPPGAEVWALAPPEMVWWGKSSDELCAIVKDPAKTGGRDITAFADHIGHDPLVAWGWEPGIGREPAPFSADETVAMLEQWLALGLPCPE</sequence>
<dbReference type="GO" id="GO:0046872">
    <property type="term" value="F:metal ion binding"/>
    <property type="evidence" value="ECO:0007669"/>
    <property type="project" value="UniProtKB-KW"/>
</dbReference>
<proteinExistence type="predicted"/>
<feature type="domain" description="Cytochrome c" evidence="4">
    <location>
        <begin position="7"/>
        <end position="168"/>
    </location>
</feature>
<evidence type="ECO:0000259" key="4">
    <source>
        <dbReference type="PROSITE" id="PS51007"/>
    </source>
</evidence>
<dbReference type="OrthoDB" id="656942at2"/>
<evidence type="ECO:0000256" key="3">
    <source>
        <dbReference type="PROSITE-ProRule" id="PRU00433"/>
    </source>
</evidence>
<name>A0A317CER2_9GAMM</name>
<dbReference type="SUPFAM" id="SSF48695">
    <property type="entry name" value="Multiheme cytochromes"/>
    <property type="match status" value="1"/>
</dbReference>
<organism evidence="5 6">
    <name type="scientific">Leucothrix pacifica</name>
    <dbReference type="NCBI Taxonomy" id="1247513"/>
    <lineage>
        <taxon>Bacteria</taxon>
        <taxon>Pseudomonadati</taxon>
        <taxon>Pseudomonadota</taxon>
        <taxon>Gammaproteobacteria</taxon>
        <taxon>Thiotrichales</taxon>
        <taxon>Thiotrichaceae</taxon>
        <taxon>Leucothrix</taxon>
    </lineage>
</organism>
<keyword evidence="3" id="KW-0349">Heme</keyword>
<keyword evidence="6" id="KW-1185">Reference proteome</keyword>
<dbReference type="Proteomes" id="UP000245539">
    <property type="component" value="Unassembled WGS sequence"/>
</dbReference>
<dbReference type="GO" id="GO:0020037">
    <property type="term" value="F:heme binding"/>
    <property type="evidence" value="ECO:0007669"/>
    <property type="project" value="InterPro"/>
</dbReference>
<dbReference type="PROSITE" id="PS51007">
    <property type="entry name" value="CYTC"/>
    <property type="match status" value="1"/>
</dbReference>
<reference evidence="5 6" key="1">
    <citation type="submission" date="2018-05" db="EMBL/GenBank/DDBJ databases">
        <title>Leucothrix arctica sp. nov., isolated from Arctic seawater.</title>
        <authorList>
            <person name="Choi A."/>
            <person name="Baek K."/>
        </authorList>
    </citation>
    <scope>NUCLEOTIDE SEQUENCE [LARGE SCALE GENOMIC DNA]</scope>
    <source>
        <strain evidence="5 6">JCM 18388</strain>
    </source>
</reference>
<dbReference type="EMBL" id="QGKM01000028">
    <property type="protein sequence ID" value="PWQ97145.1"/>
    <property type="molecule type" value="Genomic_DNA"/>
</dbReference>
<comment type="caution">
    <text evidence="5">The sequence shown here is derived from an EMBL/GenBank/DDBJ whole genome shotgun (WGS) entry which is preliminary data.</text>
</comment>
<accession>A0A317CER2</accession>
<evidence type="ECO:0000256" key="1">
    <source>
        <dbReference type="ARBA" id="ARBA00022723"/>
    </source>
</evidence>